<protein>
    <submittedName>
        <fullName evidence="2">Uncharacterized protein</fullName>
    </submittedName>
</protein>
<gene>
    <name evidence="2" type="ORF">L210DRAFT_3516645</name>
    <name evidence="1" type="ORF">L210DRAFT_3567450</name>
</gene>
<evidence type="ECO:0000313" key="2">
    <source>
        <dbReference type="EMBL" id="KAF8452062.1"/>
    </source>
</evidence>
<sequence length="97" mass="11178">MFLTDELECCYVRVRVQGDVTTEADRRIYGMHLCWHTHICFPLRERIYGFPLAQRRSDSVSPLRVENEVRTSAGSKRSANALDVLCNVIVRSSCPFK</sequence>
<dbReference type="EMBL" id="WHUW01000001">
    <property type="protein sequence ID" value="KAF8452062.1"/>
    <property type="molecule type" value="Genomic_DNA"/>
</dbReference>
<reference evidence="2" key="2">
    <citation type="journal article" date="2020" name="Nat. Commun.">
        <title>Large-scale genome sequencing of mycorrhizal fungi provides insights into the early evolution of symbiotic traits.</title>
        <authorList>
            <person name="Miyauchi S."/>
            <person name="Kiss E."/>
            <person name="Kuo A."/>
            <person name="Drula E."/>
            <person name="Kohler A."/>
            <person name="Sanchez-Garcia M."/>
            <person name="Morin E."/>
            <person name="Andreopoulos B."/>
            <person name="Barry K.W."/>
            <person name="Bonito G."/>
            <person name="Buee M."/>
            <person name="Carver A."/>
            <person name="Chen C."/>
            <person name="Cichocki N."/>
            <person name="Clum A."/>
            <person name="Culley D."/>
            <person name="Crous P.W."/>
            <person name="Fauchery L."/>
            <person name="Girlanda M."/>
            <person name="Hayes R.D."/>
            <person name="Keri Z."/>
            <person name="LaButti K."/>
            <person name="Lipzen A."/>
            <person name="Lombard V."/>
            <person name="Magnuson J."/>
            <person name="Maillard F."/>
            <person name="Murat C."/>
            <person name="Nolan M."/>
            <person name="Ohm R.A."/>
            <person name="Pangilinan J."/>
            <person name="Pereira M.F."/>
            <person name="Perotto S."/>
            <person name="Peter M."/>
            <person name="Pfister S."/>
            <person name="Riley R."/>
            <person name="Sitrit Y."/>
            <person name="Stielow J.B."/>
            <person name="Szollosi G."/>
            <person name="Zifcakova L."/>
            <person name="Stursova M."/>
            <person name="Spatafora J.W."/>
            <person name="Tedersoo L."/>
            <person name="Vaario L.M."/>
            <person name="Yamada A."/>
            <person name="Yan M."/>
            <person name="Wang P."/>
            <person name="Xu J."/>
            <person name="Bruns T."/>
            <person name="Baldrian P."/>
            <person name="Vilgalys R."/>
            <person name="Dunand C."/>
            <person name="Henrissat B."/>
            <person name="Grigoriev I.V."/>
            <person name="Hibbett D."/>
            <person name="Nagy L.G."/>
            <person name="Martin F.M."/>
        </authorList>
    </citation>
    <scope>NUCLEOTIDE SEQUENCE</scope>
    <source>
        <strain evidence="2">BED1</strain>
    </source>
</reference>
<reference evidence="2" key="1">
    <citation type="submission" date="2019-10" db="EMBL/GenBank/DDBJ databases">
        <authorList>
            <consortium name="DOE Joint Genome Institute"/>
            <person name="Kuo A."/>
            <person name="Miyauchi S."/>
            <person name="Kiss E."/>
            <person name="Drula E."/>
            <person name="Kohler A."/>
            <person name="Sanchez-Garcia M."/>
            <person name="Andreopoulos B."/>
            <person name="Barry K.W."/>
            <person name="Bonito G."/>
            <person name="Buee M."/>
            <person name="Carver A."/>
            <person name="Chen C."/>
            <person name="Cichocki N."/>
            <person name="Clum A."/>
            <person name="Culley D."/>
            <person name="Crous P.W."/>
            <person name="Fauchery L."/>
            <person name="Girlanda M."/>
            <person name="Hayes R."/>
            <person name="Keri Z."/>
            <person name="LaButti K."/>
            <person name="Lipzen A."/>
            <person name="Lombard V."/>
            <person name="Magnuson J."/>
            <person name="Maillard F."/>
            <person name="Morin E."/>
            <person name="Murat C."/>
            <person name="Nolan M."/>
            <person name="Ohm R."/>
            <person name="Pangilinan J."/>
            <person name="Pereira M."/>
            <person name="Perotto S."/>
            <person name="Peter M."/>
            <person name="Riley R."/>
            <person name="Sitrit Y."/>
            <person name="Stielow B."/>
            <person name="Szollosi G."/>
            <person name="Zifcakova L."/>
            <person name="Stursova M."/>
            <person name="Spatafora J.W."/>
            <person name="Tedersoo L."/>
            <person name="Vaario L.-M."/>
            <person name="Yamada A."/>
            <person name="Yan M."/>
            <person name="Wang P."/>
            <person name="Xu J."/>
            <person name="Bruns T."/>
            <person name="Baldrian P."/>
            <person name="Vilgalys R."/>
            <person name="Henrissat B."/>
            <person name="Grigoriev I.V."/>
            <person name="Hibbett D."/>
            <person name="Nagy L.G."/>
            <person name="Martin F.M."/>
        </authorList>
    </citation>
    <scope>NUCLEOTIDE SEQUENCE</scope>
    <source>
        <strain evidence="2">BED1</strain>
    </source>
</reference>
<comment type="caution">
    <text evidence="2">The sequence shown here is derived from an EMBL/GenBank/DDBJ whole genome shotgun (WGS) entry which is preliminary data.</text>
</comment>
<organism evidence="2 3">
    <name type="scientific">Boletus edulis BED1</name>
    <dbReference type="NCBI Taxonomy" id="1328754"/>
    <lineage>
        <taxon>Eukaryota</taxon>
        <taxon>Fungi</taxon>
        <taxon>Dikarya</taxon>
        <taxon>Basidiomycota</taxon>
        <taxon>Agaricomycotina</taxon>
        <taxon>Agaricomycetes</taxon>
        <taxon>Agaricomycetidae</taxon>
        <taxon>Boletales</taxon>
        <taxon>Boletineae</taxon>
        <taxon>Boletaceae</taxon>
        <taxon>Boletoideae</taxon>
        <taxon>Boletus</taxon>
    </lineage>
</organism>
<dbReference type="AlphaFoldDB" id="A0AAD4GLV5"/>
<proteinExistence type="predicted"/>
<evidence type="ECO:0000313" key="3">
    <source>
        <dbReference type="Proteomes" id="UP001194468"/>
    </source>
</evidence>
<name>A0AAD4GLV5_BOLED</name>
<dbReference type="Proteomes" id="UP001194468">
    <property type="component" value="Unassembled WGS sequence"/>
</dbReference>
<accession>A0AAD4GLV5</accession>
<evidence type="ECO:0000313" key="1">
    <source>
        <dbReference type="EMBL" id="KAF8425410.1"/>
    </source>
</evidence>
<dbReference type="EMBL" id="WHUW01000095">
    <property type="protein sequence ID" value="KAF8425410.1"/>
    <property type="molecule type" value="Genomic_DNA"/>
</dbReference>
<keyword evidence="3" id="KW-1185">Reference proteome</keyword>